<feature type="compositionally biased region" description="Low complexity" evidence="1">
    <location>
        <begin position="73"/>
        <end position="89"/>
    </location>
</feature>
<dbReference type="EMBL" id="KY287962">
    <property type="protein sequence ID" value="AQS80493.1"/>
    <property type="molecule type" value="mRNA"/>
</dbReference>
<name>A0A1S6JQ15_9CAEN</name>
<evidence type="ECO:0000256" key="1">
    <source>
        <dbReference type="SAM" id="MobiDB-lite"/>
    </source>
</evidence>
<reference evidence="3" key="1">
    <citation type="journal article" date="2017" name="Peptides">
        <title>Neuropeptides encoded within a neural transcriptome of the giant triton snail Charonia tritonis, a Crown-of-Thorns Starfish predator.</title>
        <authorList>
            <person name="Bose U."/>
            <person name="Suwansa-Ard S."/>
            <person name="Maikaeo L."/>
            <person name="Motti C.A."/>
            <person name="Hall M.R."/>
            <person name="Cummins S.F."/>
        </authorList>
    </citation>
    <scope>NUCLEOTIDE SEQUENCE</scope>
    <source>
        <tissue evidence="3">Nervous tissue</tissue>
    </source>
</reference>
<sequence length="236" mass="26121">MVLRGCLLFYVLVSLLAQVAVAATRKESDDRMLEEITKGGMEDPDSILEDNNALPNPLPPSLLLQLLRSEAALRQQQQQQQQQQPPQNMDSDEDDSSSNIINNDGNRDDNNDIVKRVFCNGFTGCGGRHRELSRRRRIFGKRLIPVLVKRPFCNNFGCFNSKRNPLAAPSVEGFRARLLSQGFAPAAEGETPGGKQGGVYKGKRLFCNGYGGCRGGKRSLFSPWMSKMSSVADSLR</sequence>
<accession>A0A1S6JQ15</accession>
<dbReference type="AlphaFoldDB" id="A0A1S6JQ15"/>
<feature type="chain" id="PRO_5010545852" evidence="2">
    <location>
        <begin position="23"/>
        <end position="236"/>
    </location>
</feature>
<feature type="signal peptide" evidence="2">
    <location>
        <begin position="1"/>
        <end position="22"/>
    </location>
</feature>
<keyword evidence="2" id="KW-0732">Signal</keyword>
<feature type="region of interest" description="Disordered" evidence="1">
    <location>
        <begin position="73"/>
        <end position="108"/>
    </location>
</feature>
<protein>
    <submittedName>
        <fullName evidence="3">CCAP-1</fullName>
    </submittedName>
</protein>
<evidence type="ECO:0000256" key="2">
    <source>
        <dbReference type="SAM" id="SignalP"/>
    </source>
</evidence>
<evidence type="ECO:0000313" key="3">
    <source>
        <dbReference type="EMBL" id="AQS80493.1"/>
    </source>
</evidence>
<organism evidence="3">
    <name type="scientific">Charonia tritonis</name>
    <name type="common">giant triton snail</name>
    <dbReference type="NCBI Taxonomy" id="1960912"/>
    <lineage>
        <taxon>Eukaryota</taxon>
        <taxon>Metazoa</taxon>
        <taxon>Spiralia</taxon>
        <taxon>Lophotrochozoa</taxon>
        <taxon>Mollusca</taxon>
        <taxon>Gastropoda</taxon>
        <taxon>Caenogastropoda</taxon>
        <taxon>Littorinimorpha</taxon>
        <taxon>Tonnoidea</taxon>
        <taxon>Ranellidae</taxon>
        <taxon>Charonia</taxon>
    </lineage>
</organism>
<proteinExistence type="evidence at transcript level"/>